<reference evidence="1" key="1">
    <citation type="submission" date="2021-06" db="EMBL/GenBank/DDBJ databases">
        <authorList>
            <person name="Arsene-Ploetze F."/>
        </authorList>
    </citation>
    <scope>NUCLEOTIDE SEQUENCE</scope>
    <source>
        <strain evidence="1">SBRY1</strain>
    </source>
</reference>
<name>A0A9W4E3V6_9ACTN</name>
<evidence type="ECO:0000313" key="1">
    <source>
        <dbReference type="EMBL" id="CAG7627377.1"/>
    </source>
</evidence>
<sequence length="345" mass="38009">MGHPRTWCGERDSNPQLTPLHQLQHQFQLALIAHPPPRDGGRMWRLPEEVAENRVADPLVGDLGVVRLLAGELDGLLELLHAVEELVDPPGGQRAGELHRGPVTDRDVLVVHLDLRRVLLRGLGLHVVARDLLRADGPHRVRLPRVRRRVQIPRLGGVEHRQLAHEGVQIGELLLQEQQVRDRHLGQQHRTVDHHVRGRGPVRPVLRRGHVEEPRQRPGGRPQSVLGLDLHPRGLGRQLLALLVLGLIGPGDTGKQGGLLHVLVSLGELLESLGLDALFDCDDLIQLRHTANLTAPHRTHIRLSACPVSSSPGGRGGELTKLREPLAAAERRQGLAAKMRSGPAF</sequence>
<accession>A0A9W4E3V6</accession>
<evidence type="ECO:0000313" key="2">
    <source>
        <dbReference type="Proteomes" id="UP001153328"/>
    </source>
</evidence>
<dbReference type="AlphaFoldDB" id="A0A9W4E3V6"/>
<dbReference type="EMBL" id="CAJVAX010000012">
    <property type="protein sequence ID" value="CAG7627377.1"/>
    <property type="molecule type" value="Genomic_DNA"/>
</dbReference>
<protein>
    <submittedName>
        <fullName evidence="1">Uncharacterized protein</fullName>
    </submittedName>
</protein>
<gene>
    <name evidence="1" type="ORF">SBRY_20359</name>
</gene>
<comment type="caution">
    <text evidence="1">The sequence shown here is derived from an EMBL/GenBank/DDBJ whole genome shotgun (WGS) entry which is preliminary data.</text>
</comment>
<dbReference type="Proteomes" id="UP001153328">
    <property type="component" value="Unassembled WGS sequence"/>
</dbReference>
<keyword evidence="2" id="KW-1185">Reference proteome</keyword>
<proteinExistence type="predicted"/>
<organism evidence="1 2">
    <name type="scientific">Actinacidiphila bryophytorum</name>
    <dbReference type="NCBI Taxonomy" id="1436133"/>
    <lineage>
        <taxon>Bacteria</taxon>
        <taxon>Bacillati</taxon>
        <taxon>Actinomycetota</taxon>
        <taxon>Actinomycetes</taxon>
        <taxon>Kitasatosporales</taxon>
        <taxon>Streptomycetaceae</taxon>
        <taxon>Actinacidiphila</taxon>
    </lineage>
</organism>